<dbReference type="OrthoDB" id="6545106at2"/>
<organism evidence="2 3">
    <name type="scientific">Jejubacter calystegiae</name>
    <dbReference type="NCBI Taxonomy" id="2579935"/>
    <lineage>
        <taxon>Bacteria</taxon>
        <taxon>Pseudomonadati</taxon>
        <taxon>Pseudomonadota</taxon>
        <taxon>Gammaproteobacteria</taxon>
        <taxon>Enterobacterales</taxon>
        <taxon>Enterobacteriaceae</taxon>
        <taxon>Jejubacter</taxon>
    </lineage>
</organism>
<keyword evidence="1" id="KW-0812">Transmembrane</keyword>
<dbReference type="AlphaFoldDB" id="A0A4P8YIF5"/>
<evidence type="ECO:0000313" key="3">
    <source>
        <dbReference type="Proteomes" id="UP000302163"/>
    </source>
</evidence>
<keyword evidence="1" id="KW-1133">Transmembrane helix</keyword>
<name>A0A4P8YIF5_9ENTR</name>
<dbReference type="RefSeq" id="WP_138095670.1">
    <property type="nucleotide sequence ID" value="NZ_CP040428.1"/>
</dbReference>
<evidence type="ECO:0000256" key="1">
    <source>
        <dbReference type="SAM" id="Phobius"/>
    </source>
</evidence>
<dbReference type="EMBL" id="CP040428">
    <property type="protein sequence ID" value="QCT19793.1"/>
    <property type="molecule type" value="Genomic_DNA"/>
</dbReference>
<gene>
    <name evidence="2" type="ORF">FEM41_09090</name>
</gene>
<proteinExistence type="predicted"/>
<keyword evidence="3" id="KW-1185">Reference proteome</keyword>
<reference evidence="2 3" key="1">
    <citation type="submission" date="2019-05" db="EMBL/GenBank/DDBJ databases">
        <title>Complete genome sequence of Izhakiella calystegiae KSNA2, an endophyte isolated from beach morning glory (Calystegia soldanella).</title>
        <authorList>
            <person name="Jiang L."/>
            <person name="Jeong J.C."/>
            <person name="Kim C.Y."/>
            <person name="Kim D.H."/>
            <person name="Kim S.W."/>
            <person name="Lee j."/>
        </authorList>
    </citation>
    <scope>NUCLEOTIDE SEQUENCE [LARGE SCALE GENOMIC DNA]</scope>
    <source>
        <strain evidence="2 3">KSNA2</strain>
    </source>
</reference>
<evidence type="ECO:0000313" key="2">
    <source>
        <dbReference type="EMBL" id="QCT19793.1"/>
    </source>
</evidence>
<sequence>MRWEIKMNSAGMERQLNRGGFTVKEIRALRQYLGESGVTYPVLLGQLRVRFIVSVGMLALVAVGFVWTLMYEDFKAAIAATISLAIIFPVFYAFTPLKLGFKARRFMRCW</sequence>
<dbReference type="KEGG" id="izh:FEM41_09090"/>
<feature type="transmembrane region" description="Helical" evidence="1">
    <location>
        <begin position="51"/>
        <end position="70"/>
    </location>
</feature>
<feature type="transmembrane region" description="Helical" evidence="1">
    <location>
        <begin position="76"/>
        <end position="95"/>
    </location>
</feature>
<protein>
    <submittedName>
        <fullName evidence="2">Uncharacterized protein</fullName>
    </submittedName>
</protein>
<keyword evidence="1" id="KW-0472">Membrane</keyword>
<accession>A0A4P8YIF5</accession>
<dbReference type="Proteomes" id="UP000302163">
    <property type="component" value="Chromosome"/>
</dbReference>